<evidence type="ECO:0000313" key="7">
    <source>
        <dbReference type="EMBL" id="AHM56881.1"/>
    </source>
</evidence>
<dbReference type="OrthoDB" id="9776534at2"/>
<comment type="subcellular location">
    <subcellularLocation>
        <location evidence="6">Cytoplasm</location>
    </subcellularLocation>
</comment>
<dbReference type="STRING" id="1286171.EAL2_c15860"/>
<dbReference type="PANTHER" id="PTHR30111">
    <property type="entry name" value="33 KDA CHAPERONIN"/>
    <property type="match status" value="1"/>
</dbReference>
<dbReference type="KEGG" id="eac:EAL2_c15860"/>
<dbReference type="GO" id="GO:0051082">
    <property type="term" value="F:unfolded protein binding"/>
    <property type="evidence" value="ECO:0007669"/>
    <property type="project" value="UniProtKB-UniRule"/>
</dbReference>
<dbReference type="RefSeq" id="WP_025435859.1">
    <property type="nucleotide sequence ID" value="NZ_CP007452.1"/>
</dbReference>
<feature type="disulfide bond" description="Redox-active" evidence="6">
    <location>
        <begin position="238"/>
        <end position="240"/>
    </location>
</feature>
<keyword evidence="2 6" id="KW-0862">Zinc</keyword>
<keyword evidence="1 6" id="KW-0963">Cytoplasm</keyword>
<reference evidence="7 8" key="1">
    <citation type="journal article" date="2014" name="Genome Announc.">
        <title>Complete Genome Sequence of Amino Acid-Utilizing Eubacterium acidaminophilum al-2 (DSM 3953).</title>
        <authorList>
            <person name="Poehlein A."/>
            <person name="Andreesen J.R."/>
            <person name="Daniel R."/>
        </authorList>
    </citation>
    <scope>NUCLEOTIDE SEQUENCE [LARGE SCALE GENOMIC DNA]</scope>
    <source>
        <strain evidence="7 8">DSM 3953</strain>
    </source>
</reference>
<dbReference type="InterPro" id="IPR000397">
    <property type="entry name" value="Heat_shock_Hsp33"/>
</dbReference>
<keyword evidence="8" id="KW-1185">Reference proteome</keyword>
<feature type="disulfide bond" description="Redox-active" evidence="6">
    <location>
        <begin position="271"/>
        <end position="274"/>
    </location>
</feature>
<dbReference type="HAMAP" id="MF_00117">
    <property type="entry name" value="HslO"/>
    <property type="match status" value="1"/>
</dbReference>
<evidence type="ECO:0000256" key="6">
    <source>
        <dbReference type="HAMAP-Rule" id="MF_00117"/>
    </source>
</evidence>
<dbReference type="Pfam" id="PF01430">
    <property type="entry name" value="HSP33"/>
    <property type="match status" value="1"/>
</dbReference>
<evidence type="ECO:0000313" key="8">
    <source>
        <dbReference type="Proteomes" id="UP000019591"/>
    </source>
</evidence>
<comment type="similarity">
    <text evidence="6">Belongs to the HSP33 family.</text>
</comment>
<dbReference type="HOGENOM" id="CLU_054493_1_0_9"/>
<dbReference type="InterPro" id="IPR016153">
    <property type="entry name" value="Heat_shock_Hsp33_N"/>
</dbReference>
<proteinExistence type="inferred from homology"/>
<evidence type="ECO:0000256" key="3">
    <source>
        <dbReference type="ARBA" id="ARBA00023157"/>
    </source>
</evidence>
<protein>
    <recommendedName>
        <fullName evidence="6">33 kDa chaperonin</fullName>
    </recommendedName>
    <alternativeName>
        <fullName evidence="6">Heat shock protein 33 homolog</fullName>
        <shortName evidence="6">HSP33</shortName>
    </alternativeName>
</protein>
<dbReference type="GO" id="GO:0044183">
    <property type="term" value="F:protein folding chaperone"/>
    <property type="evidence" value="ECO:0007669"/>
    <property type="project" value="TreeGrafter"/>
</dbReference>
<comment type="function">
    <text evidence="6">Redox regulated molecular chaperone. Protects both thermally unfolding and oxidatively damaged proteins from irreversible aggregation. Plays an important role in the bacterial defense system toward oxidative stress.</text>
</comment>
<sequence>MNNYILRVTSKDKNIRGFFAVTTGLAEKARTIHNTTPVATAALGRAITAGSIMGLMIKGENDKLTLQLKGGGPAGAIVVVSNSQGIVKAYIENPGVEVPLREDGKLNVGAAIGTDGKINVIIDMGLKEPYVGQYGLVSGEIGEDLAHYFTFSEQTPSAVALGVLIDKDYSVKAAGGFIVQPLPDAAEESIARLEENISGMKPITALIEEGKTPEDIMNIVLEGFEPEVLEKYEVDYVCDCSREKFEKALITIGKEELEKILREDGAAELVCHFCNTKYNFSGEELQKIIDMI</sequence>
<evidence type="ECO:0000256" key="5">
    <source>
        <dbReference type="ARBA" id="ARBA00023284"/>
    </source>
</evidence>
<dbReference type="NCBIfam" id="NF001033">
    <property type="entry name" value="PRK00114.1"/>
    <property type="match status" value="1"/>
</dbReference>
<dbReference type="GO" id="GO:0005737">
    <property type="term" value="C:cytoplasm"/>
    <property type="evidence" value="ECO:0007669"/>
    <property type="project" value="UniProtKB-SubCell"/>
</dbReference>
<dbReference type="AlphaFoldDB" id="W8U7M4"/>
<evidence type="ECO:0000256" key="2">
    <source>
        <dbReference type="ARBA" id="ARBA00022833"/>
    </source>
</evidence>
<dbReference type="PANTHER" id="PTHR30111:SF1">
    <property type="entry name" value="33 KDA CHAPERONIN"/>
    <property type="match status" value="1"/>
</dbReference>
<gene>
    <name evidence="6 7" type="primary">hslO</name>
    <name evidence="7" type="ORF">EAL2_c15860</name>
</gene>
<dbReference type="SUPFAM" id="SSF118352">
    <property type="entry name" value="HSP33 redox switch-like"/>
    <property type="match status" value="1"/>
</dbReference>
<dbReference type="Gene3D" id="3.55.30.10">
    <property type="entry name" value="Hsp33 domain"/>
    <property type="match status" value="1"/>
</dbReference>
<evidence type="ECO:0000256" key="1">
    <source>
        <dbReference type="ARBA" id="ARBA00022490"/>
    </source>
</evidence>
<dbReference type="eggNOG" id="COG1281">
    <property type="taxonomic scope" value="Bacteria"/>
</dbReference>
<dbReference type="SUPFAM" id="SSF64397">
    <property type="entry name" value="Hsp33 domain"/>
    <property type="match status" value="1"/>
</dbReference>
<dbReference type="GO" id="GO:0042026">
    <property type="term" value="P:protein refolding"/>
    <property type="evidence" value="ECO:0007669"/>
    <property type="project" value="TreeGrafter"/>
</dbReference>
<organism evidence="7 8">
    <name type="scientific">Peptoclostridium acidaminophilum DSM 3953</name>
    <dbReference type="NCBI Taxonomy" id="1286171"/>
    <lineage>
        <taxon>Bacteria</taxon>
        <taxon>Bacillati</taxon>
        <taxon>Bacillota</taxon>
        <taxon>Clostridia</taxon>
        <taxon>Peptostreptococcales</taxon>
        <taxon>Peptoclostridiaceae</taxon>
        <taxon>Peptoclostridium</taxon>
    </lineage>
</organism>
<dbReference type="PATRIC" id="fig|1286171.3.peg.1537"/>
<dbReference type="PIRSF" id="PIRSF005261">
    <property type="entry name" value="Heat_shock_Hsp33"/>
    <property type="match status" value="1"/>
</dbReference>
<evidence type="ECO:0000256" key="4">
    <source>
        <dbReference type="ARBA" id="ARBA00023186"/>
    </source>
</evidence>
<accession>W8U7M4</accession>
<keyword evidence="4 6" id="KW-0143">Chaperone</keyword>
<dbReference type="CDD" id="cd00498">
    <property type="entry name" value="Hsp33"/>
    <property type="match status" value="1"/>
</dbReference>
<keyword evidence="5 6" id="KW-0676">Redox-active center</keyword>
<dbReference type="Gene3D" id="3.90.1280.10">
    <property type="entry name" value="HSP33 redox switch-like"/>
    <property type="match status" value="1"/>
</dbReference>
<dbReference type="Proteomes" id="UP000019591">
    <property type="component" value="Chromosome"/>
</dbReference>
<dbReference type="EMBL" id="CP007452">
    <property type="protein sequence ID" value="AHM56881.1"/>
    <property type="molecule type" value="Genomic_DNA"/>
</dbReference>
<keyword evidence="3 6" id="KW-1015">Disulfide bond</keyword>
<dbReference type="InterPro" id="IPR016154">
    <property type="entry name" value="Heat_shock_Hsp33_C"/>
</dbReference>
<name>W8U7M4_PEPAC</name>
<comment type="PTM">
    <text evidence="6">Under oxidizing conditions two disulfide bonds are formed involving the reactive cysteines. Under reducing conditions zinc is bound to the reactive cysteines and the protein is inactive.</text>
</comment>